<evidence type="ECO:0000313" key="2">
    <source>
        <dbReference type="EMBL" id="GHI52103.1"/>
    </source>
</evidence>
<evidence type="ECO:0000256" key="1">
    <source>
        <dbReference type="SAM" id="MobiDB-lite"/>
    </source>
</evidence>
<accession>A0ABQ3R8C2</accession>
<keyword evidence="3" id="KW-1185">Reference proteome</keyword>
<dbReference type="Proteomes" id="UP000646738">
    <property type="component" value="Unassembled WGS sequence"/>
</dbReference>
<name>A0ABQ3R8C2_STRRR</name>
<proteinExistence type="predicted"/>
<dbReference type="EMBL" id="BNEA01000007">
    <property type="protein sequence ID" value="GHI52103.1"/>
    <property type="molecule type" value="Genomic_DNA"/>
</dbReference>
<reference evidence="3" key="1">
    <citation type="submission" date="2023-07" db="EMBL/GenBank/DDBJ databases">
        <title>Whole genome shotgun sequence of Streptomyces achromogenes subsp. rubradiris NBRC 14000.</title>
        <authorList>
            <person name="Komaki H."/>
            <person name="Tamura T."/>
        </authorList>
    </citation>
    <scope>NUCLEOTIDE SEQUENCE [LARGE SCALE GENOMIC DNA]</scope>
    <source>
        <strain evidence="3">NBRC 14000</strain>
    </source>
</reference>
<protein>
    <submittedName>
        <fullName evidence="2">Uncharacterized protein</fullName>
    </submittedName>
</protein>
<sequence>MAARRVGQSGAQDIGSGEEAHFGSGEEVHFELGAQLRVVQFLEGARQRVADVVDDDIEAAEPGDRVIQYQAQRTGVGDVHAHGAQAPGKGGGKRLRRLVVAGDRDHSLT</sequence>
<comment type="caution">
    <text evidence="2">The sequence shown here is derived from an EMBL/GenBank/DDBJ whole genome shotgun (WGS) entry which is preliminary data.</text>
</comment>
<organism evidence="2 3">
    <name type="scientific">Streptomyces rubradiris</name>
    <name type="common">Streptomyces achromogenes subsp. rubradiris</name>
    <dbReference type="NCBI Taxonomy" id="285531"/>
    <lineage>
        <taxon>Bacteria</taxon>
        <taxon>Bacillati</taxon>
        <taxon>Actinomycetota</taxon>
        <taxon>Actinomycetes</taxon>
        <taxon>Kitasatosporales</taxon>
        <taxon>Streptomycetaceae</taxon>
        <taxon>Streptomyces</taxon>
    </lineage>
</organism>
<feature type="region of interest" description="Disordered" evidence="1">
    <location>
        <begin position="1"/>
        <end position="22"/>
    </location>
</feature>
<evidence type="ECO:0000313" key="3">
    <source>
        <dbReference type="Proteomes" id="UP000646738"/>
    </source>
</evidence>
<gene>
    <name evidence="2" type="ORF">Srubr_19490</name>
</gene>